<dbReference type="PANTHER" id="PTHR14005">
    <property type="entry name" value="EUKARYOTIC TRANSLATION INITIATION FACTOR 3, THETA SUBUNIT"/>
    <property type="match status" value="1"/>
</dbReference>
<evidence type="ECO:0000256" key="5">
    <source>
        <dbReference type="ARBA" id="ARBA00022917"/>
    </source>
</evidence>
<dbReference type="SMART" id="SM00088">
    <property type="entry name" value="PINT"/>
    <property type="match status" value="1"/>
</dbReference>
<feature type="compositionally biased region" description="Low complexity" evidence="8">
    <location>
        <begin position="870"/>
        <end position="882"/>
    </location>
</feature>
<dbReference type="OrthoDB" id="18884at2759"/>
<dbReference type="PANTHER" id="PTHR14005:SF0">
    <property type="entry name" value="EUKARYOTIC TRANSLATION INITIATION FACTOR 3 SUBUNIT A"/>
    <property type="match status" value="1"/>
</dbReference>
<dbReference type="HAMAP" id="MF_03000">
    <property type="entry name" value="eIF3a"/>
    <property type="match status" value="1"/>
</dbReference>
<dbReference type="Gene3D" id="1.25.40.860">
    <property type="match status" value="2"/>
</dbReference>
<dbReference type="PROSITE" id="PS50250">
    <property type="entry name" value="PCI"/>
    <property type="match status" value="1"/>
</dbReference>
<feature type="coiled-coil region" evidence="7">
    <location>
        <begin position="96"/>
        <end position="123"/>
    </location>
</feature>
<evidence type="ECO:0000256" key="1">
    <source>
        <dbReference type="ARBA" id="ARBA00004496"/>
    </source>
</evidence>
<comment type="subcellular location">
    <subcellularLocation>
        <location evidence="1 7">Cytoplasm</location>
    </subcellularLocation>
</comment>
<dbReference type="GO" id="GO:0001732">
    <property type="term" value="P:formation of cytoplasmic translation initiation complex"/>
    <property type="evidence" value="ECO:0007669"/>
    <property type="project" value="UniProtKB-UniRule"/>
</dbReference>
<gene>
    <name evidence="7" type="primary">TIF32</name>
    <name evidence="10" type="ORF">INT47_000789</name>
</gene>
<evidence type="ECO:0000256" key="2">
    <source>
        <dbReference type="ARBA" id="ARBA00022490"/>
    </source>
</evidence>
<dbReference type="EMBL" id="JAEPRD010000001">
    <property type="protein sequence ID" value="KAG2214233.1"/>
    <property type="molecule type" value="Genomic_DNA"/>
</dbReference>
<evidence type="ECO:0000256" key="7">
    <source>
        <dbReference type="HAMAP-Rule" id="MF_03000"/>
    </source>
</evidence>
<dbReference type="InterPro" id="IPR054711">
    <property type="entry name" value="eIF3a_PCI_TPR-like"/>
</dbReference>
<comment type="caution">
    <text evidence="10">The sequence shown here is derived from an EMBL/GenBank/DDBJ whole genome shotgun (WGS) entry which is preliminary data.</text>
</comment>
<dbReference type="GO" id="GO:0043614">
    <property type="term" value="C:multi-eIF complex"/>
    <property type="evidence" value="ECO:0007669"/>
    <property type="project" value="TreeGrafter"/>
</dbReference>
<feature type="compositionally biased region" description="Basic and acidic residues" evidence="8">
    <location>
        <begin position="954"/>
        <end position="1038"/>
    </location>
</feature>
<comment type="similarity">
    <text evidence="7">Belongs to the eIF-3 subunit A family.</text>
</comment>
<keyword evidence="2 7" id="KW-0963">Cytoplasm</keyword>
<proteinExistence type="inferred from homology"/>
<comment type="function">
    <text evidence="7">RNA-binding component of the eukaryotic translation initiation factor 3 (eIF-3) complex, which is involved in protein synthesis of a specialized repertoire of mRNAs and, together with other initiation factors, stimulates binding of mRNA and methionyl-tRNAi to the 40S ribosome. The eIF-3 complex specifically targets and initiates translation of a subset of mRNAs involved in cell proliferation.</text>
</comment>
<evidence type="ECO:0000313" key="10">
    <source>
        <dbReference type="EMBL" id="KAG2214233.1"/>
    </source>
</evidence>
<evidence type="ECO:0000256" key="8">
    <source>
        <dbReference type="SAM" id="MobiDB-lite"/>
    </source>
</evidence>
<dbReference type="Pfam" id="PF22591">
    <property type="entry name" value="eIF3a_PCI_TPR-like"/>
    <property type="match status" value="1"/>
</dbReference>
<comment type="subunit">
    <text evidence="7">Component of the eukaryotic translation initiation factor 3 (eIF-3) complex.</text>
</comment>
<dbReference type="Proteomes" id="UP000603453">
    <property type="component" value="Unassembled WGS sequence"/>
</dbReference>
<evidence type="ECO:0000259" key="9">
    <source>
        <dbReference type="PROSITE" id="PS50250"/>
    </source>
</evidence>
<dbReference type="Pfam" id="PF01399">
    <property type="entry name" value="PCI"/>
    <property type="match status" value="1"/>
</dbReference>
<feature type="domain" description="PCI" evidence="9">
    <location>
        <begin position="317"/>
        <end position="501"/>
    </location>
</feature>
<dbReference type="FunFam" id="4.10.860.10:FF:000001">
    <property type="entry name" value="Eukaryotic translation initiation factor 3 subunit A"/>
    <property type="match status" value="1"/>
</dbReference>
<organism evidence="10 11">
    <name type="scientific">Mucor saturninus</name>
    <dbReference type="NCBI Taxonomy" id="64648"/>
    <lineage>
        <taxon>Eukaryota</taxon>
        <taxon>Fungi</taxon>
        <taxon>Fungi incertae sedis</taxon>
        <taxon>Mucoromycota</taxon>
        <taxon>Mucoromycotina</taxon>
        <taxon>Mucoromycetes</taxon>
        <taxon>Mucorales</taxon>
        <taxon>Mucorineae</taxon>
        <taxon>Mucoraceae</taxon>
        <taxon>Mucor</taxon>
    </lineage>
</organism>
<accession>A0A8H7RPE6</accession>
<keyword evidence="5 7" id="KW-0648">Protein biosynthesis</keyword>
<sequence>MAPFYAVKSDNVLKRVEELQSVGQDEAALQALHDVVLSKRSRSNPITVMEPIMLKYVELCVELKKGKMVKEGLHQYRNIAQNTSVNSIETIINKMLSLAEEKVAEARAKADKIAVDVEDLEASETPESIMLSTVSGDQSKDRTDRAVVTPWLKFLWEAYRTVLDIMRNNSRLESLYNSVTLKAFQFCLTYDRKTEFRRLCEILRNHFLNVAKYSHQPHAVNLNDPETLQQYLESRFAQLNAAAELELWQEAFKSVEDIHTLLTTSKRPPKPVMMANYYEKLTKIFMVSDDYLFHSAAWNRFSAIERAVNKNLTDNQQSHMASVVLLSALAIPIITTTKTRPGYVEADEYRVQKLNRLSMLMGLNAHPTRTGLLKEALNKNILSRVRPEIRDLYNILEVQFHPLSICKKINPIMSKLSEDKDLAKYVRPLHQVILTRLLQQLSQVYTTVKLDFVLNLASFPAPFNYDAATIEKFIMNGCKRGELNIRIDHASQSLIFETDLFAPPKDTVTEGIQLQSSPADLMRTQLSRLGVSIHAVVQMIDPSVKENAEKAKQLVVQRALAGAEKEHKQALARKVIIERRKEIIEAEITAKEKAIAQEKAAAAAKKAEAEKKRVEEDMKRREEERIKRIQDEVQRDQAKRIAEEISSKTGLQLKPEEIEQSDVTTLLNLKVSRLQTEQKELSDRLKQISKRIDHTERAFRQEEIPLLEKDYEVQQKTDKAFYEAAKKAELAASKAQFEENMKLKARLSRILGDYKTYKSKIEQERKVATDAKRKAADEAIAKEKAERIALWREKREKLLKLREQEEIEERRREQEERERREAEEREKAEKEARIAKEKEAYAEQQKKNDEIARKVAEREAEIERKLQASKATPPAKAAYTPPGMRTTEAPSAGGWRSRAAAAAAVPAPASGAAAADREAPASTGGWRSREASRAPATPERSENSGAWRSVTRPTSERRPEERLPRREGGFGGERREGGFGGERREGGFGGERREGGFGGERREGGFGGERREGGFGGERRGDSDRYPRREGGFERRDGAPPARGGATGGRGAGAGSAGSERRW</sequence>
<evidence type="ECO:0000256" key="6">
    <source>
        <dbReference type="ARBA" id="ARBA00023054"/>
    </source>
</evidence>
<dbReference type="AlphaFoldDB" id="A0A8H7RPE6"/>
<feature type="region of interest" description="Disordered" evidence="8">
    <location>
        <begin position="802"/>
        <end position="1063"/>
    </location>
</feature>
<dbReference type="GO" id="GO:0002188">
    <property type="term" value="P:translation reinitiation"/>
    <property type="evidence" value="ECO:0007669"/>
    <property type="project" value="TreeGrafter"/>
</dbReference>
<evidence type="ECO:0000256" key="4">
    <source>
        <dbReference type="ARBA" id="ARBA00022884"/>
    </source>
</evidence>
<feature type="compositionally biased region" description="Gly residues" evidence="8">
    <location>
        <begin position="1045"/>
        <end position="1056"/>
    </location>
</feature>
<keyword evidence="11" id="KW-1185">Reference proteome</keyword>
<protein>
    <recommendedName>
        <fullName evidence="7">Eukaryotic translation initiation factor 3 subunit A</fullName>
        <shortName evidence="7">eIF3a</shortName>
    </recommendedName>
    <alternativeName>
        <fullName evidence="7">Eukaryotic translation initiation factor 3 110 kDa subunit homolog</fullName>
        <shortName evidence="7">eIF3 p110</shortName>
    </alternativeName>
    <alternativeName>
        <fullName evidence="7">Translation initiation factor eIF3, p110 subunit homolog</fullName>
    </alternativeName>
</protein>
<dbReference type="GO" id="GO:0003729">
    <property type="term" value="F:mRNA binding"/>
    <property type="evidence" value="ECO:0007669"/>
    <property type="project" value="TreeGrafter"/>
</dbReference>
<dbReference type="Gene3D" id="4.10.860.10">
    <property type="entry name" value="UVR domain"/>
    <property type="match status" value="1"/>
</dbReference>
<keyword evidence="3 7" id="KW-0396">Initiation factor</keyword>
<dbReference type="InterPro" id="IPR027512">
    <property type="entry name" value="EIF3A"/>
</dbReference>
<keyword evidence="4 7" id="KW-0694">RNA-binding</keyword>
<name>A0A8H7RPE6_9FUNG</name>
<dbReference type="FunFam" id="1.25.40.860:FF:000003">
    <property type="entry name" value="Eukaryotic translation initiation factor 3 subunit A"/>
    <property type="match status" value="1"/>
</dbReference>
<feature type="compositionally biased region" description="Basic and acidic residues" evidence="8">
    <location>
        <begin position="802"/>
        <end position="866"/>
    </location>
</feature>
<reference evidence="10" key="1">
    <citation type="submission" date="2020-12" db="EMBL/GenBank/DDBJ databases">
        <title>Metabolic potential, ecology and presence of endohyphal bacteria is reflected in genomic diversity of Mucoromycotina.</title>
        <authorList>
            <person name="Muszewska A."/>
            <person name="Okrasinska A."/>
            <person name="Steczkiewicz K."/>
            <person name="Drgas O."/>
            <person name="Orlowska M."/>
            <person name="Perlinska-Lenart U."/>
            <person name="Aleksandrzak-Piekarczyk T."/>
            <person name="Szatraj K."/>
            <person name="Zielenkiewicz U."/>
            <person name="Pilsyk S."/>
            <person name="Malc E."/>
            <person name="Mieczkowski P."/>
            <person name="Kruszewska J.S."/>
            <person name="Biernat P."/>
            <person name="Pawlowska J."/>
        </authorList>
    </citation>
    <scope>NUCLEOTIDE SEQUENCE</scope>
    <source>
        <strain evidence="10">WA0000017839</strain>
    </source>
</reference>
<feature type="coiled-coil region" evidence="7">
    <location>
        <begin position="671"/>
        <end position="698"/>
    </location>
</feature>
<dbReference type="GO" id="GO:0071541">
    <property type="term" value="C:eukaryotic translation initiation factor 3 complex, eIF3m"/>
    <property type="evidence" value="ECO:0007669"/>
    <property type="project" value="TreeGrafter"/>
</dbReference>
<dbReference type="GO" id="GO:0071540">
    <property type="term" value="C:eukaryotic translation initiation factor 3 complex, eIF3e"/>
    <property type="evidence" value="ECO:0007669"/>
    <property type="project" value="TreeGrafter"/>
</dbReference>
<dbReference type="GO" id="GO:0003743">
    <property type="term" value="F:translation initiation factor activity"/>
    <property type="evidence" value="ECO:0007669"/>
    <property type="project" value="UniProtKB-UniRule"/>
</dbReference>
<dbReference type="GO" id="GO:0033290">
    <property type="term" value="C:eukaryotic 48S preinitiation complex"/>
    <property type="evidence" value="ECO:0007669"/>
    <property type="project" value="UniProtKB-UniRule"/>
</dbReference>
<keyword evidence="6 7" id="KW-0175">Coiled coil</keyword>
<dbReference type="GO" id="GO:0016282">
    <property type="term" value="C:eukaryotic 43S preinitiation complex"/>
    <property type="evidence" value="ECO:0007669"/>
    <property type="project" value="UniProtKB-UniRule"/>
</dbReference>
<evidence type="ECO:0000256" key="3">
    <source>
        <dbReference type="ARBA" id="ARBA00022540"/>
    </source>
</evidence>
<dbReference type="InterPro" id="IPR000717">
    <property type="entry name" value="PCI_dom"/>
</dbReference>
<feature type="coiled-coil region" evidence="7">
    <location>
        <begin position="560"/>
        <end position="639"/>
    </location>
</feature>
<evidence type="ECO:0000313" key="11">
    <source>
        <dbReference type="Proteomes" id="UP000603453"/>
    </source>
</evidence>
<feature type="compositionally biased region" description="Low complexity" evidence="8">
    <location>
        <begin position="889"/>
        <end position="914"/>
    </location>
</feature>